<dbReference type="UniPathway" id="UPA00138"/>
<comment type="catalytic activity">
    <reaction evidence="3">
        <text>D-glyceraldehyde 3-phosphate = dihydroxyacetone phosphate</text>
        <dbReference type="Rhea" id="RHEA:18585"/>
        <dbReference type="ChEBI" id="CHEBI:57642"/>
        <dbReference type="ChEBI" id="CHEBI:59776"/>
        <dbReference type="EC" id="5.3.1.1"/>
    </reaction>
</comment>
<dbReference type="GO" id="GO:0046166">
    <property type="term" value="P:glyceraldehyde-3-phosphate biosynthetic process"/>
    <property type="evidence" value="ECO:0007669"/>
    <property type="project" value="TreeGrafter"/>
</dbReference>
<accession>A0A315ZPE4</accession>
<keyword evidence="3" id="KW-0963">Cytoplasm</keyword>
<dbReference type="InterPro" id="IPR000652">
    <property type="entry name" value="Triosephosphate_isomerase"/>
</dbReference>
<dbReference type="GO" id="GO:0004807">
    <property type="term" value="F:triose-phosphate isomerase activity"/>
    <property type="evidence" value="ECO:0007669"/>
    <property type="project" value="UniProtKB-UniRule"/>
</dbReference>
<dbReference type="EC" id="5.3.1.1" evidence="3"/>
<comment type="pathway">
    <text evidence="3">Carbohydrate degradation; glycolysis; D-glyceraldehyde 3-phosphate from glycerone phosphate: step 1/1.</text>
</comment>
<evidence type="ECO:0000256" key="2">
    <source>
        <dbReference type="ARBA" id="ARBA00023235"/>
    </source>
</evidence>
<comment type="subunit">
    <text evidence="3">Homodimer.</text>
</comment>
<comment type="similarity">
    <text evidence="1 3">Belongs to the triosephosphate isomerase family.</text>
</comment>
<comment type="subcellular location">
    <subcellularLocation>
        <location evidence="3">Cytoplasm</location>
    </subcellularLocation>
</comment>
<name>A0A315ZPE4_9FIRM</name>
<dbReference type="RefSeq" id="WP_109714124.1">
    <property type="nucleotide sequence ID" value="NZ_QGDS01000018.1"/>
</dbReference>
<dbReference type="PANTHER" id="PTHR21139:SF42">
    <property type="entry name" value="TRIOSEPHOSPHATE ISOMERASE"/>
    <property type="match status" value="1"/>
</dbReference>
<dbReference type="UniPathway" id="UPA00109">
    <property type="reaction ID" value="UER00189"/>
</dbReference>
<evidence type="ECO:0000256" key="3">
    <source>
        <dbReference type="RuleBase" id="RU363013"/>
    </source>
</evidence>
<evidence type="ECO:0000313" key="4">
    <source>
        <dbReference type="EMBL" id="SUQ15894.1"/>
    </source>
</evidence>
<reference evidence="5" key="1">
    <citation type="submission" date="2017-07" db="EMBL/GenBank/DDBJ databases">
        <authorList>
            <person name="Varghese N."/>
            <person name="Submissions S."/>
        </authorList>
    </citation>
    <scope>NUCLEOTIDE SEQUENCE [LARGE SCALE GENOMIC DNA]</scope>
    <source>
        <strain evidence="5">NLAE-zl-C134</strain>
    </source>
</reference>
<dbReference type="PROSITE" id="PS51440">
    <property type="entry name" value="TIM_2"/>
    <property type="match status" value="1"/>
</dbReference>
<dbReference type="CDD" id="cd00311">
    <property type="entry name" value="TIM"/>
    <property type="match status" value="1"/>
</dbReference>
<dbReference type="PANTHER" id="PTHR21139">
    <property type="entry name" value="TRIOSEPHOSPHATE ISOMERASE"/>
    <property type="match status" value="1"/>
</dbReference>
<dbReference type="InterPro" id="IPR013785">
    <property type="entry name" value="Aldolase_TIM"/>
</dbReference>
<dbReference type="GO" id="GO:0006096">
    <property type="term" value="P:glycolytic process"/>
    <property type="evidence" value="ECO:0007669"/>
    <property type="project" value="UniProtKB-UniRule"/>
</dbReference>
<keyword evidence="3" id="KW-0324">Glycolysis</keyword>
<dbReference type="AlphaFoldDB" id="A0A315ZPE4"/>
<dbReference type="OrthoDB" id="9809429at2"/>
<dbReference type="NCBIfam" id="NF000722">
    <property type="entry name" value="PRK00042.2-1"/>
    <property type="match status" value="1"/>
</dbReference>
<dbReference type="Proteomes" id="UP000254051">
    <property type="component" value="Unassembled WGS sequence"/>
</dbReference>
<dbReference type="GO" id="GO:0005829">
    <property type="term" value="C:cytosol"/>
    <property type="evidence" value="ECO:0007669"/>
    <property type="project" value="TreeGrafter"/>
</dbReference>
<organism evidence="4 5">
    <name type="scientific">Faecalicatena contorta</name>
    <dbReference type="NCBI Taxonomy" id="39482"/>
    <lineage>
        <taxon>Bacteria</taxon>
        <taxon>Bacillati</taxon>
        <taxon>Bacillota</taxon>
        <taxon>Clostridia</taxon>
        <taxon>Lachnospirales</taxon>
        <taxon>Lachnospiraceae</taxon>
        <taxon>Faecalicatena</taxon>
    </lineage>
</organism>
<dbReference type="PROSITE" id="PS00171">
    <property type="entry name" value="TIM_1"/>
    <property type="match status" value="1"/>
</dbReference>
<gene>
    <name evidence="4" type="ORF">SAMN05216529_1184</name>
</gene>
<keyword evidence="3" id="KW-0312">Gluconeogenesis</keyword>
<keyword evidence="5" id="KW-1185">Reference proteome</keyword>
<evidence type="ECO:0000313" key="5">
    <source>
        <dbReference type="Proteomes" id="UP000254051"/>
    </source>
</evidence>
<dbReference type="GO" id="GO:0006094">
    <property type="term" value="P:gluconeogenesis"/>
    <property type="evidence" value="ECO:0007669"/>
    <property type="project" value="UniProtKB-UniPathway"/>
</dbReference>
<comment type="pathway">
    <text evidence="3">Carbohydrate biosynthesis; gluconeogenesis.</text>
</comment>
<evidence type="ECO:0000256" key="1">
    <source>
        <dbReference type="ARBA" id="ARBA00007422"/>
    </source>
</evidence>
<dbReference type="Pfam" id="PF00121">
    <property type="entry name" value="TIM"/>
    <property type="match status" value="1"/>
</dbReference>
<dbReference type="InterPro" id="IPR035990">
    <property type="entry name" value="TIM_sf"/>
</dbReference>
<dbReference type="NCBIfam" id="TIGR00419">
    <property type="entry name" value="tim"/>
    <property type="match status" value="1"/>
</dbReference>
<sequence length="263" mass="29353">MQKKLYFGSNLKMYKNIQDTVTYLQDLVSYTKDISREEIELFIIPSYTTLESAAKGVDRDYVKIGAQNMCWEDEGQFTGEISPPMLKEMGIDLVMIGHSERRHVFGETDVEENKKVKAALNHGFTALLCIGETADEKNFGISAEILRMQLKIGFHDVPVSQTEKIWVAYEPVWSIGVNGTPASADYAEKMHKVIKETLLEIFGDAGKDIPVLYGGSVNPGNANELIVQPSIDGLFTGRSAWQADKFNTLIRDAKATYEEKAGN</sequence>
<dbReference type="InterPro" id="IPR020861">
    <property type="entry name" value="Triosephosphate_isomerase_AS"/>
</dbReference>
<dbReference type="Gene3D" id="3.20.20.70">
    <property type="entry name" value="Aldolase class I"/>
    <property type="match status" value="1"/>
</dbReference>
<protein>
    <recommendedName>
        <fullName evidence="3">Triosephosphate isomerase</fullName>
        <ecNumber evidence="3">5.3.1.1</ecNumber>
    </recommendedName>
</protein>
<dbReference type="EMBL" id="UHJJ01000018">
    <property type="protein sequence ID" value="SUQ15894.1"/>
    <property type="molecule type" value="Genomic_DNA"/>
</dbReference>
<proteinExistence type="inferred from homology"/>
<keyword evidence="2 3" id="KW-0413">Isomerase</keyword>
<dbReference type="SUPFAM" id="SSF51351">
    <property type="entry name" value="Triosephosphate isomerase (TIM)"/>
    <property type="match status" value="1"/>
</dbReference>
<dbReference type="GO" id="GO:0019563">
    <property type="term" value="P:glycerol catabolic process"/>
    <property type="evidence" value="ECO:0007669"/>
    <property type="project" value="TreeGrafter"/>
</dbReference>